<dbReference type="NCBIfam" id="TIGR00715">
    <property type="entry name" value="precor6x_red"/>
    <property type="match status" value="1"/>
</dbReference>
<dbReference type="PROSITE" id="PS51014">
    <property type="entry name" value="COBK_CBIJ"/>
    <property type="match status" value="1"/>
</dbReference>
<gene>
    <name evidence="4" type="ORF">FHS29_005984</name>
</gene>
<organism evidence="4 5">
    <name type="scientific">Saccharothrix tamanrassetensis</name>
    <dbReference type="NCBI Taxonomy" id="1051531"/>
    <lineage>
        <taxon>Bacteria</taxon>
        <taxon>Bacillati</taxon>
        <taxon>Actinomycetota</taxon>
        <taxon>Actinomycetes</taxon>
        <taxon>Pseudonocardiales</taxon>
        <taxon>Pseudonocardiaceae</taxon>
        <taxon>Saccharothrix</taxon>
    </lineage>
</organism>
<dbReference type="Proteomes" id="UP000547510">
    <property type="component" value="Unassembled WGS sequence"/>
</dbReference>
<accession>A0A841CR43</accession>
<comment type="pathway">
    <text evidence="1">Cofactor biosynthesis; adenosylcobalamin biosynthesis.</text>
</comment>
<dbReference type="UniPathway" id="UPA00148"/>
<evidence type="ECO:0000256" key="1">
    <source>
        <dbReference type="ARBA" id="ARBA00004953"/>
    </source>
</evidence>
<evidence type="ECO:0000256" key="2">
    <source>
        <dbReference type="ARBA" id="ARBA00022573"/>
    </source>
</evidence>
<dbReference type="AlphaFoldDB" id="A0A841CR43"/>
<keyword evidence="3 4" id="KW-0560">Oxidoreductase</keyword>
<dbReference type="PANTHER" id="PTHR36925:SF1">
    <property type="entry name" value="COBALT-PRECORRIN-6A REDUCTASE"/>
    <property type="match status" value="1"/>
</dbReference>
<sequence>MRTVLVLGGTGEARELAGRAVPGLRVVSSLAGRVTSPRLPEGEVRIGGFGGVAGLVGYLRAERVDAVVDATHPFADRITANALAATAEAGVPFLVLRRPGWTEQDGDRWTWVDSIAEAADAVGGRRAFVTTGRQGLGAFARGVARTVDPPSDDTALEIVLDRGPYTVDGELALLRRHRVEVLVTKDSGGGMTAAKLVAARHLGLPVVIVRRPPAPDAPTVETVGAALEWLTRGSAEA</sequence>
<protein>
    <submittedName>
        <fullName evidence="4">Precorrin-6A/cobalt-precorrin-6A reductase</fullName>
        <ecNumber evidence="4">1.3.1.106</ecNumber>
        <ecNumber evidence="4">1.3.1.54</ecNumber>
    </submittedName>
</protein>
<reference evidence="4 5" key="1">
    <citation type="submission" date="2020-08" db="EMBL/GenBank/DDBJ databases">
        <title>Genomic Encyclopedia of Type Strains, Phase III (KMG-III): the genomes of soil and plant-associated and newly described type strains.</title>
        <authorList>
            <person name="Whitman W."/>
        </authorList>
    </citation>
    <scope>NUCLEOTIDE SEQUENCE [LARGE SCALE GENOMIC DNA]</scope>
    <source>
        <strain evidence="4 5">CECT 8640</strain>
    </source>
</reference>
<dbReference type="EMBL" id="JACHJN010000011">
    <property type="protein sequence ID" value="MBB5959363.1"/>
    <property type="molecule type" value="Genomic_DNA"/>
</dbReference>
<evidence type="ECO:0000313" key="5">
    <source>
        <dbReference type="Proteomes" id="UP000547510"/>
    </source>
</evidence>
<keyword evidence="5" id="KW-1185">Reference proteome</keyword>
<dbReference type="GO" id="GO:0009236">
    <property type="term" value="P:cobalamin biosynthetic process"/>
    <property type="evidence" value="ECO:0007669"/>
    <property type="project" value="UniProtKB-UniPathway"/>
</dbReference>
<dbReference type="PANTHER" id="PTHR36925">
    <property type="entry name" value="COBALT-PRECORRIN-6A REDUCTASE"/>
    <property type="match status" value="1"/>
</dbReference>
<dbReference type="NCBIfam" id="NF005968">
    <property type="entry name" value="PRK08057.1-2"/>
    <property type="match status" value="1"/>
</dbReference>
<comment type="caution">
    <text evidence="4">The sequence shown here is derived from an EMBL/GenBank/DDBJ whole genome shotgun (WGS) entry which is preliminary data.</text>
</comment>
<dbReference type="EC" id="1.3.1.106" evidence="4"/>
<evidence type="ECO:0000313" key="4">
    <source>
        <dbReference type="EMBL" id="MBB5959363.1"/>
    </source>
</evidence>
<dbReference type="EC" id="1.3.1.54" evidence="4"/>
<dbReference type="InterPro" id="IPR003723">
    <property type="entry name" value="Precorrin-6x_reduct"/>
</dbReference>
<keyword evidence="2" id="KW-0169">Cobalamin biosynthesis</keyword>
<proteinExistence type="predicted"/>
<evidence type="ECO:0000256" key="3">
    <source>
        <dbReference type="ARBA" id="ARBA00023002"/>
    </source>
</evidence>
<dbReference type="RefSeq" id="WP_184696200.1">
    <property type="nucleotide sequence ID" value="NZ_JACHJN010000011.1"/>
</dbReference>
<dbReference type="Pfam" id="PF02571">
    <property type="entry name" value="CbiJ"/>
    <property type="match status" value="1"/>
</dbReference>
<name>A0A841CR43_9PSEU</name>
<dbReference type="GO" id="GO:0016994">
    <property type="term" value="F:precorrin-6A reductase activity"/>
    <property type="evidence" value="ECO:0007669"/>
    <property type="project" value="UniProtKB-EC"/>
</dbReference>